<dbReference type="PANTHER" id="PTHR34220">
    <property type="entry name" value="SENSOR HISTIDINE KINASE YPDA"/>
    <property type="match status" value="1"/>
</dbReference>
<dbReference type="GO" id="GO:0000155">
    <property type="term" value="F:phosphorelay sensor kinase activity"/>
    <property type="evidence" value="ECO:0007669"/>
    <property type="project" value="InterPro"/>
</dbReference>
<reference evidence="3 4" key="1">
    <citation type="submission" date="2019-07" db="EMBL/GenBank/DDBJ databases">
        <authorList>
            <person name="Chang H.-W."/>
            <person name="Raman A."/>
            <person name="Venkatesh S."/>
            <person name="Gehrig J."/>
        </authorList>
    </citation>
    <scope>NUCLEOTIDE SEQUENCE [LARGE SCALE GENOMIC DNA]</scope>
    <source>
        <strain evidence="3">Blautia_wexlerae_LFYP_14</strain>
    </source>
</reference>
<dbReference type="Pfam" id="PF02518">
    <property type="entry name" value="HATPase_c"/>
    <property type="match status" value="1"/>
</dbReference>
<evidence type="ECO:0000313" key="4">
    <source>
        <dbReference type="Proteomes" id="UP000366766"/>
    </source>
</evidence>
<keyword evidence="1" id="KW-1133">Transmembrane helix</keyword>
<dbReference type="Gene3D" id="3.30.565.10">
    <property type="entry name" value="Histidine kinase-like ATPase, C-terminal domain"/>
    <property type="match status" value="1"/>
</dbReference>
<dbReference type="GO" id="GO:0016020">
    <property type="term" value="C:membrane"/>
    <property type="evidence" value="ECO:0007669"/>
    <property type="project" value="InterPro"/>
</dbReference>
<dbReference type="InterPro" id="IPR010559">
    <property type="entry name" value="Sig_transdc_His_kin_internal"/>
</dbReference>
<name>A0A564WW38_9FIRM</name>
<keyword evidence="3" id="KW-0808">Transferase</keyword>
<evidence type="ECO:0000259" key="2">
    <source>
        <dbReference type="SMART" id="SM00387"/>
    </source>
</evidence>
<evidence type="ECO:0000313" key="3">
    <source>
        <dbReference type="EMBL" id="VUX66686.1"/>
    </source>
</evidence>
<dbReference type="EMBL" id="CABHOF010000072">
    <property type="protein sequence ID" value="VUX66686.1"/>
    <property type="molecule type" value="Genomic_DNA"/>
</dbReference>
<feature type="transmembrane region" description="Helical" evidence="1">
    <location>
        <begin position="303"/>
        <end position="324"/>
    </location>
</feature>
<dbReference type="SMART" id="SM00387">
    <property type="entry name" value="HATPase_c"/>
    <property type="match status" value="1"/>
</dbReference>
<dbReference type="Proteomes" id="UP000366766">
    <property type="component" value="Unassembled WGS sequence"/>
</dbReference>
<sequence>MKKIHQLSFRMQIFLSSLILVIFPTVLLSTINAISKTSTITSEYNTSTAATLTQMNQSLDTLLENALKIADTPLLNDDARKAMITNYEKDYLSYAQDFNVFRNLMRQTNQLNNSMLTVYFQNRYGYSFEYNVKTAQQRHTIESNMEKWKKIAETSKNRTYFAPLQTDSSTGHSILPMVKILLDRYDYRETGLCYAEIDFTPIMEILSSSCETQNTLLIYNADNKLTCTINLASFSEADISSSVLSKLEDFSNTLTSQDAIGQSTLKTSLGQFVINGCINNTTQWHIVQIISNEKIAHTFHDTIISYLGIFLFCALLGLILAIFLSRILTRPVSNLCHEIDILDPSDGTQIDLKSCGSNQELHKLIDSFNGMSQRLFLSLKQNYEIQIAEQQMRVQMLQFQINHHFLHNTLNVIKSLAEIHDVPEIETIATCMSELVRYNLEKFPVATLQEELQQVQRYMTIQNIRFPGKFCYDINVPPEFLQMNLPVFLFQPLVENSVEHGFSNKENECYISISCQLENELLHFLVADNGSGMSQEQLKTFQCSGKTSPKGHHSIGLANVNQRLHSYYGEEYGLLVESIPGEGTIIDIVLPSSAINIEPSFFQPELSKTISLSQNPSQ</sequence>
<dbReference type="Gene3D" id="6.10.340.10">
    <property type="match status" value="1"/>
</dbReference>
<keyword evidence="3" id="KW-0418">Kinase</keyword>
<accession>A0A564WW38</accession>
<keyword evidence="4" id="KW-1185">Reference proteome</keyword>
<dbReference type="RefSeq" id="WP_144137238.1">
    <property type="nucleotide sequence ID" value="NZ_CABHOF010000072.1"/>
</dbReference>
<protein>
    <submittedName>
        <fullName evidence="3">Sensor histidine kinase YehU</fullName>
        <ecNumber evidence="3">2.7.13.3</ecNumber>
    </submittedName>
</protein>
<dbReference type="SUPFAM" id="SSF55874">
    <property type="entry name" value="ATPase domain of HSP90 chaperone/DNA topoisomerase II/histidine kinase"/>
    <property type="match status" value="1"/>
</dbReference>
<proteinExistence type="predicted"/>
<feature type="domain" description="Histidine kinase/HSP90-like ATPase" evidence="2">
    <location>
        <begin position="481"/>
        <end position="594"/>
    </location>
</feature>
<dbReference type="PANTHER" id="PTHR34220:SF7">
    <property type="entry name" value="SENSOR HISTIDINE KINASE YPDA"/>
    <property type="match status" value="1"/>
</dbReference>
<dbReference type="InterPro" id="IPR003594">
    <property type="entry name" value="HATPase_dom"/>
</dbReference>
<keyword evidence="1" id="KW-0472">Membrane</keyword>
<dbReference type="EC" id="2.7.13.3" evidence="3"/>
<keyword evidence="1" id="KW-0812">Transmembrane</keyword>
<dbReference type="InterPro" id="IPR036890">
    <property type="entry name" value="HATPase_C_sf"/>
</dbReference>
<evidence type="ECO:0000256" key="1">
    <source>
        <dbReference type="SAM" id="Phobius"/>
    </source>
</evidence>
<gene>
    <name evidence="3" type="primary">yehU_5</name>
    <name evidence="3" type="ORF">BWLFYP14_02962</name>
</gene>
<dbReference type="InterPro" id="IPR050640">
    <property type="entry name" value="Bact_2-comp_sensor_kinase"/>
</dbReference>
<dbReference type="Pfam" id="PF06580">
    <property type="entry name" value="His_kinase"/>
    <property type="match status" value="1"/>
</dbReference>
<organism evidence="3 4">
    <name type="scientific">Blautia wexlerae</name>
    <dbReference type="NCBI Taxonomy" id="418240"/>
    <lineage>
        <taxon>Bacteria</taxon>
        <taxon>Bacillati</taxon>
        <taxon>Bacillota</taxon>
        <taxon>Clostridia</taxon>
        <taxon>Lachnospirales</taxon>
        <taxon>Lachnospiraceae</taxon>
        <taxon>Blautia</taxon>
    </lineage>
</organism>
<dbReference type="AlphaFoldDB" id="A0A564WW38"/>